<dbReference type="InterPro" id="IPR002123">
    <property type="entry name" value="Plipid/glycerol_acylTrfase"/>
</dbReference>
<dbReference type="RefSeq" id="WP_128149345.1">
    <property type="nucleotide sequence ID" value="NZ_SAVB01000014.1"/>
</dbReference>
<name>A0A443LEM2_9RHOB</name>
<keyword evidence="3 5" id="KW-0012">Acyltransferase</keyword>
<dbReference type="GO" id="GO:0006654">
    <property type="term" value="P:phosphatidic acid biosynthetic process"/>
    <property type="evidence" value="ECO:0007669"/>
    <property type="project" value="TreeGrafter"/>
</dbReference>
<dbReference type="PANTHER" id="PTHR10434">
    <property type="entry name" value="1-ACYL-SN-GLYCEROL-3-PHOSPHATE ACYLTRANSFERASE"/>
    <property type="match status" value="1"/>
</dbReference>
<dbReference type="SMART" id="SM00563">
    <property type="entry name" value="PlsC"/>
    <property type="match status" value="1"/>
</dbReference>
<accession>A0A443LEM2</accession>
<proteinExistence type="predicted"/>
<gene>
    <name evidence="5" type="ORF">EOW65_10940</name>
</gene>
<evidence type="ECO:0000256" key="1">
    <source>
        <dbReference type="ARBA" id="ARBA00005189"/>
    </source>
</evidence>
<sequence length="242" mass="26676">MLIVRSRLFDVLFGLWTLLQSPFIPALALLQRPGLTRAAIRFWTGGVLGLSHRILGLRLQEEGIENKHLEAPCIYVCNHQSTWETLAFNQLVPDICIVAKQELRKIPVFGWFLGHAPMILIDRSGGGRAMAAMISDARREVARGRSILIFPEGTRVGVDEQRKFQPGLIALYRKLDLPVVPVVHNAGRFWGKGTKTGGTITVSYFPPIPAGLPAAEVMAQVEALLNTEKARLARTEACPPAP</sequence>
<dbReference type="GO" id="GO:0003841">
    <property type="term" value="F:1-acylglycerol-3-phosphate O-acyltransferase activity"/>
    <property type="evidence" value="ECO:0007669"/>
    <property type="project" value="TreeGrafter"/>
</dbReference>
<protein>
    <submittedName>
        <fullName evidence="5">1-acyl-sn-glycerol-3-phosphate acyltransferase</fullName>
    </submittedName>
</protein>
<evidence type="ECO:0000256" key="3">
    <source>
        <dbReference type="ARBA" id="ARBA00023315"/>
    </source>
</evidence>
<reference evidence="5 6" key="1">
    <citation type="submission" date="2019-01" db="EMBL/GenBank/DDBJ databases">
        <title>Sinorhodobacter populi sp. nov. isolated from the symptomatic bark tissue of Populus euramericana canker.</title>
        <authorList>
            <person name="Xu G."/>
        </authorList>
    </citation>
    <scope>NUCLEOTIDE SEQUENCE [LARGE SCALE GENOMIC DNA]</scope>
    <source>
        <strain evidence="5 6">CCTCC AB2012026</strain>
    </source>
</reference>
<dbReference type="SUPFAM" id="SSF69593">
    <property type="entry name" value="Glycerol-3-phosphate (1)-acyltransferase"/>
    <property type="match status" value="1"/>
</dbReference>
<keyword evidence="6" id="KW-1185">Reference proteome</keyword>
<comment type="caution">
    <text evidence="5">The sequence shown here is derived from an EMBL/GenBank/DDBJ whole genome shotgun (WGS) entry which is preliminary data.</text>
</comment>
<evidence type="ECO:0000256" key="2">
    <source>
        <dbReference type="ARBA" id="ARBA00022679"/>
    </source>
</evidence>
<feature type="domain" description="Phospholipid/glycerol acyltransferase" evidence="4">
    <location>
        <begin position="73"/>
        <end position="187"/>
    </location>
</feature>
<evidence type="ECO:0000313" key="5">
    <source>
        <dbReference type="EMBL" id="RWR47609.1"/>
    </source>
</evidence>
<dbReference type="CDD" id="cd07989">
    <property type="entry name" value="LPLAT_AGPAT-like"/>
    <property type="match status" value="1"/>
</dbReference>
<dbReference type="OrthoDB" id="5290997at2"/>
<evidence type="ECO:0000259" key="4">
    <source>
        <dbReference type="SMART" id="SM00563"/>
    </source>
</evidence>
<dbReference type="Pfam" id="PF01553">
    <property type="entry name" value="Acyltransferase"/>
    <property type="match status" value="1"/>
</dbReference>
<dbReference type="EMBL" id="SAVB01000014">
    <property type="protein sequence ID" value="RWR47609.1"/>
    <property type="molecule type" value="Genomic_DNA"/>
</dbReference>
<organism evidence="5 6">
    <name type="scientific">Paenirhodobacter ferrireducens</name>
    <dbReference type="NCBI Taxonomy" id="1215032"/>
    <lineage>
        <taxon>Bacteria</taxon>
        <taxon>Pseudomonadati</taxon>
        <taxon>Pseudomonadota</taxon>
        <taxon>Alphaproteobacteria</taxon>
        <taxon>Rhodobacterales</taxon>
        <taxon>Rhodobacter group</taxon>
        <taxon>Paenirhodobacter</taxon>
    </lineage>
</organism>
<comment type="pathway">
    <text evidence="1">Lipid metabolism.</text>
</comment>
<keyword evidence="2 5" id="KW-0808">Transferase</keyword>
<dbReference type="PANTHER" id="PTHR10434:SF40">
    <property type="entry name" value="1-ACYL-SN-GLYCEROL-3-PHOSPHATE ACYLTRANSFERASE"/>
    <property type="match status" value="1"/>
</dbReference>
<evidence type="ECO:0000313" key="6">
    <source>
        <dbReference type="Proteomes" id="UP000286594"/>
    </source>
</evidence>
<dbReference type="AlphaFoldDB" id="A0A443LEM2"/>
<dbReference type="Proteomes" id="UP000286594">
    <property type="component" value="Unassembled WGS sequence"/>
</dbReference>